<dbReference type="InterPro" id="IPR024163">
    <property type="entry name" value="Aerotolerance_reg_N"/>
</dbReference>
<evidence type="ECO:0000259" key="2">
    <source>
        <dbReference type="Pfam" id="PF07584"/>
    </source>
</evidence>
<dbReference type="RefSeq" id="WP_145219936.1">
    <property type="nucleotide sequence ID" value="NZ_CP036432.1"/>
</dbReference>
<keyword evidence="4" id="KW-1185">Reference proteome</keyword>
<feature type="transmembrane region" description="Helical" evidence="1">
    <location>
        <begin position="6"/>
        <end position="24"/>
    </location>
</feature>
<dbReference type="Proteomes" id="UP000318081">
    <property type="component" value="Chromosome"/>
</dbReference>
<dbReference type="InterPro" id="IPR011933">
    <property type="entry name" value="Double_TM_dom"/>
</dbReference>
<protein>
    <recommendedName>
        <fullName evidence="2">Aerotolerance regulator N-terminal domain-containing protein</fullName>
    </recommendedName>
</protein>
<keyword evidence="1" id="KW-1133">Transmembrane helix</keyword>
<gene>
    <name evidence="3" type="ORF">TBK1r_69960</name>
</gene>
<keyword evidence="1" id="KW-0472">Membrane</keyword>
<dbReference type="SUPFAM" id="SSF53300">
    <property type="entry name" value="vWA-like"/>
    <property type="match status" value="1"/>
</dbReference>
<evidence type="ECO:0000256" key="1">
    <source>
        <dbReference type="SAM" id="Phobius"/>
    </source>
</evidence>
<sequence length="659" mass="70571">MSFLRLGALWALPLVLIPIVIHLIHRRRHPTAPWAAMMFLRRATQARRGPAKLRRWLILAVRTLVVAAVVFALARPLSSGMFGVAASRVVSGAPSVVVLDRSASMQRRTESGLTHQAAALRRVAETLRTLGTERVVLIDSVSAAPIELADVDALTDPQLTGGAASAADVPKMLRVAMQYLMDHDHSVADVWVCSDGQVNDWRPDAASWNRVVQAAQSLGDGVRLHLVDVADDPRVNTSVVLTRLRVIDAGPGKELAVSVLVERQDDASVVVPLRLVVGGVTQSFDVQVDDGRGELIDARVPVPEDQDVIYGQVSIPADVNAADDDWFFVAAADQDRPIGLVTESPCLALEVAADVLGNVVAAEGGAGQGSRLQQPRQLPGGVACLIWQGQLPVGDDAAAVTRFLESGGSVVFFPPSDVDRGIEFQGVRWAQWTRGTVRQASFDQWELPIAASCSLDGQMVRLAEIGEGELWIGKIRVGEGAAWFCGADVIDADSLFVTDGLVLYGLMSEALNASPLQVAGDGGIVAGTDDRRLQNGADPLSETADIETLLARDEAIGMPLGHGAGVFAVRHSTESAPRLVAVNRPAAESDRQTISDSQLQGLLGDVRWNRVVLRGPQADSDGGLVQEIWGVIWVMMIIGMLCEAWLTLPGRARGESRWF</sequence>
<feature type="transmembrane region" description="Helical" evidence="1">
    <location>
        <begin position="56"/>
        <end position="74"/>
    </location>
</feature>
<accession>A0ABX5Y152</accession>
<dbReference type="Pfam" id="PF07584">
    <property type="entry name" value="BatA"/>
    <property type="match status" value="1"/>
</dbReference>
<dbReference type="PANTHER" id="PTHR37464">
    <property type="entry name" value="BLL2463 PROTEIN"/>
    <property type="match status" value="1"/>
</dbReference>
<organism evidence="3 4">
    <name type="scientific">Stieleria magnilauensis</name>
    <dbReference type="NCBI Taxonomy" id="2527963"/>
    <lineage>
        <taxon>Bacteria</taxon>
        <taxon>Pseudomonadati</taxon>
        <taxon>Planctomycetota</taxon>
        <taxon>Planctomycetia</taxon>
        <taxon>Pirellulales</taxon>
        <taxon>Pirellulaceae</taxon>
        <taxon>Stieleria</taxon>
    </lineage>
</organism>
<name>A0ABX5Y152_9BACT</name>
<keyword evidence="1" id="KW-0812">Transmembrane</keyword>
<dbReference type="NCBIfam" id="TIGR02226">
    <property type="entry name" value="two_anch"/>
    <property type="match status" value="1"/>
</dbReference>
<dbReference type="InterPro" id="IPR036465">
    <property type="entry name" value="vWFA_dom_sf"/>
</dbReference>
<proteinExistence type="predicted"/>
<feature type="domain" description="Aerotolerance regulator N-terminal" evidence="2">
    <location>
        <begin position="1"/>
        <end position="76"/>
    </location>
</feature>
<dbReference type="PANTHER" id="PTHR37464:SF1">
    <property type="entry name" value="BLL2463 PROTEIN"/>
    <property type="match status" value="1"/>
</dbReference>
<dbReference type="Gene3D" id="3.40.50.410">
    <property type="entry name" value="von Willebrand factor, type A domain"/>
    <property type="match status" value="1"/>
</dbReference>
<evidence type="ECO:0000313" key="4">
    <source>
        <dbReference type="Proteomes" id="UP000318081"/>
    </source>
</evidence>
<reference evidence="3 4" key="1">
    <citation type="submission" date="2019-02" db="EMBL/GenBank/DDBJ databases">
        <title>Deep-cultivation of Planctomycetes and their phenomic and genomic characterization uncovers novel biology.</title>
        <authorList>
            <person name="Wiegand S."/>
            <person name="Jogler M."/>
            <person name="Boedeker C."/>
            <person name="Pinto D."/>
            <person name="Vollmers J."/>
            <person name="Rivas-Marin E."/>
            <person name="Kohn T."/>
            <person name="Peeters S.H."/>
            <person name="Heuer A."/>
            <person name="Rast P."/>
            <person name="Oberbeckmann S."/>
            <person name="Bunk B."/>
            <person name="Jeske O."/>
            <person name="Meyerdierks A."/>
            <person name="Storesund J.E."/>
            <person name="Kallscheuer N."/>
            <person name="Luecker S."/>
            <person name="Lage O.M."/>
            <person name="Pohl T."/>
            <person name="Merkel B.J."/>
            <person name="Hornburger P."/>
            <person name="Mueller R.-W."/>
            <person name="Bruemmer F."/>
            <person name="Labrenz M."/>
            <person name="Spormann A.M."/>
            <person name="Op den Camp H."/>
            <person name="Overmann J."/>
            <person name="Amann R."/>
            <person name="Jetten M.S.M."/>
            <person name="Mascher T."/>
            <person name="Medema M.H."/>
            <person name="Devos D.P."/>
            <person name="Kaster A.-K."/>
            <person name="Ovreas L."/>
            <person name="Rohde M."/>
            <person name="Galperin M.Y."/>
            <person name="Jogler C."/>
        </authorList>
    </citation>
    <scope>NUCLEOTIDE SEQUENCE [LARGE SCALE GENOMIC DNA]</scope>
    <source>
        <strain evidence="3 4">TBK1r</strain>
    </source>
</reference>
<dbReference type="EMBL" id="CP036432">
    <property type="protein sequence ID" value="QDV87964.1"/>
    <property type="molecule type" value="Genomic_DNA"/>
</dbReference>
<evidence type="ECO:0000313" key="3">
    <source>
        <dbReference type="EMBL" id="QDV87964.1"/>
    </source>
</evidence>